<feature type="domain" description="RING-type" evidence="3">
    <location>
        <begin position="144"/>
        <end position="186"/>
    </location>
</feature>
<dbReference type="InterPro" id="IPR013083">
    <property type="entry name" value="Znf_RING/FYVE/PHD"/>
</dbReference>
<protein>
    <recommendedName>
        <fullName evidence="3">RING-type domain-containing protein</fullName>
    </recommendedName>
</protein>
<dbReference type="PANTHER" id="PTHR45676:SF61">
    <property type="entry name" value="RING-TYPE DOMAIN-CONTAINING PROTEIN"/>
    <property type="match status" value="1"/>
</dbReference>
<dbReference type="InterPro" id="IPR001841">
    <property type="entry name" value="Znf_RING"/>
</dbReference>
<dbReference type="PROSITE" id="PS50089">
    <property type="entry name" value="ZF_RING_2"/>
    <property type="match status" value="1"/>
</dbReference>
<name>A0AAN9HPC6_CROPI</name>
<dbReference type="GO" id="GO:0016567">
    <property type="term" value="P:protein ubiquitination"/>
    <property type="evidence" value="ECO:0007669"/>
    <property type="project" value="TreeGrafter"/>
</dbReference>
<keyword evidence="1" id="KW-0863">Zinc-finger</keyword>
<proteinExistence type="predicted"/>
<evidence type="ECO:0000259" key="3">
    <source>
        <dbReference type="PROSITE" id="PS50089"/>
    </source>
</evidence>
<dbReference type="GO" id="GO:0008270">
    <property type="term" value="F:zinc ion binding"/>
    <property type="evidence" value="ECO:0007669"/>
    <property type="project" value="UniProtKB-KW"/>
</dbReference>
<keyword evidence="2" id="KW-0472">Membrane</keyword>
<evidence type="ECO:0000313" key="5">
    <source>
        <dbReference type="Proteomes" id="UP001372338"/>
    </source>
</evidence>
<keyword evidence="1" id="KW-0479">Metal-binding</keyword>
<dbReference type="Pfam" id="PF13639">
    <property type="entry name" value="zf-RING_2"/>
    <property type="match status" value="1"/>
</dbReference>
<evidence type="ECO:0000256" key="1">
    <source>
        <dbReference type="PROSITE-ProRule" id="PRU00175"/>
    </source>
</evidence>
<reference evidence="4 5" key="1">
    <citation type="submission" date="2024-01" db="EMBL/GenBank/DDBJ databases">
        <title>The genomes of 5 underutilized Papilionoideae crops provide insights into root nodulation and disease resistanc.</title>
        <authorList>
            <person name="Yuan L."/>
        </authorList>
    </citation>
    <scope>NUCLEOTIDE SEQUENCE [LARGE SCALE GENOMIC DNA]</scope>
    <source>
        <strain evidence="4">ZHUSHIDOU_FW_LH</strain>
        <tissue evidence="4">Leaf</tissue>
    </source>
</reference>
<keyword evidence="5" id="KW-1185">Reference proteome</keyword>
<dbReference type="SMART" id="SM00184">
    <property type="entry name" value="RING"/>
    <property type="match status" value="1"/>
</dbReference>
<dbReference type="EMBL" id="JAYWIO010000008">
    <property type="protein sequence ID" value="KAK7244304.1"/>
    <property type="molecule type" value="Genomic_DNA"/>
</dbReference>
<evidence type="ECO:0000256" key="2">
    <source>
        <dbReference type="SAM" id="Phobius"/>
    </source>
</evidence>
<organism evidence="4 5">
    <name type="scientific">Crotalaria pallida</name>
    <name type="common">Smooth rattlebox</name>
    <name type="synonym">Crotalaria striata</name>
    <dbReference type="NCBI Taxonomy" id="3830"/>
    <lineage>
        <taxon>Eukaryota</taxon>
        <taxon>Viridiplantae</taxon>
        <taxon>Streptophyta</taxon>
        <taxon>Embryophyta</taxon>
        <taxon>Tracheophyta</taxon>
        <taxon>Spermatophyta</taxon>
        <taxon>Magnoliopsida</taxon>
        <taxon>eudicotyledons</taxon>
        <taxon>Gunneridae</taxon>
        <taxon>Pentapetalae</taxon>
        <taxon>rosids</taxon>
        <taxon>fabids</taxon>
        <taxon>Fabales</taxon>
        <taxon>Fabaceae</taxon>
        <taxon>Papilionoideae</taxon>
        <taxon>50 kb inversion clade</taxon>
        <taxon>genistoids sensu lato</taxon>
        <taxon>core genistoids</taxon>
        <taxon>Crotalarieae</taxon>
        <taxon>Crotalaria</taxon>
    </lineage>
</organism>
<feature type="transmembrane region" description="Helical" evidence="2">
    <location>
        <begin position="32"/>
        <end position="55"/>
    </location>
</feature>
<dbReference type="Proteomes" id="UP001372338">
    <property type="component" value="Unassembled WGS sequence"/>
</dbReference>
<keyword evidence="2" id="KW-0812">Transmembrane</keyword>
<dbReference type="Gene3D" id="3.30.40.10">
    <property type="entry name" value="Zinc/RING finger domain, C3HC4 (zinc finger)"/>
    <property type="match status" value="1"/>
</dbReference>
<dbReference type="AlphaFoldDB" id="A0AAN9HPC6"/>
<comment type="caution">
    <text evidence="4">The sequence shown here is derived from an EMBL/GenBank/DDBJ whole genome shotgun (WGS) entry which is preliminary data.</text>
</comment>
<keyword evidence="1" id="KW-0862">Zinc</keyword>
<sequence length="200" mass="22722">MSSAFSQAFVAPQAAPDPSLTFSYFLSNATNVILILFLSLCMATIISTIIVLVLLKIFEYISDALLDTLEDDIEEGRMLRSLVVRSSWTYQAALNQINNDRGERLQSYVQASEMKSIHKWPSHKLPPLVIYGQDDELRSFCSDCVICLENFMTGESCQILPLCNHLFHSYCIEHWLKENFTCPVCRNCLLDTTHDRLQSG</sequence>
<accession>A0AAN9HPC6</accession>
<keyword evidence="2" id="KW-1133">Transmembrane helix</keyword>
<dbReference type="SUPFAM" id="SSF57850">
    <property type="entry name" value="RING/U-box"/>
    <property type="match status" value="1"/>
</dbReference>
<evidence type="ECO:0000313" key="4">
    <source>
        <dbReference type="EMBL" id="KAK7244304.1"/>
    </source>
</evidence>
<dbReference type="PANTHER" id="PTHR45676">
    <property type="entry name" value="RING-H2 FINGER PROTEIN ATL51-RELATED"/>
    <property type="match status" value="1"/>
</dbReference>
<gene>
    <name evidence="4" type="ORF">RIF29_39124</name>
</gene>